<dbReference type="Pfam" id="PF00589">
    <property type="entry name" value="Phage_integrase"/>
    <property type="match status" value="1"/>
</dbReference>
<dbReference type="PANTHER" id="PTHR30349">
    <property type="entry name" value="PHAGE INTEGRASE-RELATED"/>
    <property type="match status" value="1"/>
</dbReference>
<dbReference type="SUPFAM" id="SSF56349">
    <property type="entry name" value="DNA breaking-rejoining enzymes"/>
    <property type="match status" value="1"/>
</dbReference>
<dbReference type="InterPro" id="IPR004107">
    <property type="entry name" value="Integrase_SAM-like_N"/>
</dbReference>
<evidence type="ECO:0000313" key="8">
    <source>
        <dbReference type="EMBL" id="MCP8970531.1"/>
    </source>
</evidence>
<dbReference type="PROSITE" id="PS51900">
    <property type="entry name" value="CB"/>
    <property type="match status" value="1"/>
</dbReference>
<keyword evidence="4" id="KW-0233">DNA recombination</keyword>
<dbReference type="PANTHER" id="PTHR30349:SF64">
    <property type="entry name" value="PROPHAGE INTEGRASE INTD-RELATED"/>
    <property type="match status" value="1"/>
</dbReference>
<gene>
    <name evidence="8" type="ORF">NK662_18600</name>
</gene>
<evidence type="ECO:0000259" key="7">
    <source>
        <dbReference type="PROSITE" id="PS51900"/>
    </source>
</evidence>
<evidence type="ECO:0000259" key="6">
    <source>
        <dbReference type="PROSITE" id="PS51898"/>
    </source>
</evidence>
<dbReference type="Gene3D" id="1.10.443.10">
    <property type="entry name" value="Intergrase catalytic core"/>
    <property type="match status" value="1"/>
</dbReference>
<protein>
    <submittedName>
        <fullName evidence="8">Site-specific integrase</fullName>
    </submittedName>
</protein>
<accession>A0AA41XEB2</accession>
<dbReference type="PROSITE" id="PS51898">
    <property type="entry name" value="TYR_RECOMBINASE"/>
    <property type="match status" value="1"/>
</dbReference>
<comment type="similarity">
    <text evidence="1">Belongs to the 'phage' integrase family.</text>
</comment>
<feature type="domain" description="Core-binding (CB)" evidence="7">
    <location>
        <begin position="65"/>
        <end position="146"/>
    </location>
</feature>
<evidence type="ECO:0000256" key="3">
    <source>
        <dbReference type="ARBA" id="ARBA00023125"/>
    </source>
</evidence>
<dbReference type="GO" id="GO:0003677">
    <property type="term" value="F:DNA binding"/>
    <property type="evidence" value="ECO:0007669"/>
    <property type="project" value="UniProtKB-UniRule"/>
</dbReference>
<dbReference type="EMBL" id="JANCLT010000012">
    <property type="protein sequence ID" value="MCP8970531.1"/>
    <property type="molecule type" value="Genomic_DNA"/>
</dbReference>
<dbReference type="InterPro" id="IPR010998">
    <property type="entry name" value="Integrase_recombinase_N"/>
</dbReference>
<dbReference type="GO" id="GO:0015074">
    <property type="term" value="P:DNA integration"/>
    <property type="evidence" value="ECO:0007669"/>
    <property type="project" value="UniProtKB-KW"/>
</dbReference>
<dbReference type="InterPro" id="IPR013762">
    <property type="entry name" value="Integrase-like_cat_sf"/>
</dbReference>
<evidence type="ECO:0000313" key="9">
    <source>
        <dbReference type="Proteomes" id="UP001156102"/>
    </source>
</evidence>
<sequence>MKGHITKKKRGEYYYFVIDIGRDPETGKRRQRWFKGATTKKETQVLLTQKLMELQEGTYVEKNQMTVGAFASQWLVGKKSSIRDGTYSVYRSYVNLYITPYIGDIKMQELAPQHIQQLHTALLERIVPSTIAKVHKILRAIMDEAMTFGIIRKNVVRLVQTPKAQKPKISYWNEEQVRTLLATSQKSRFYIAYLLAVTTGMRVGEVLGLRWQDVDLERGVLSIMQTLSQNSTTFSETKTESGRRSVTLLNETLRALKEHRIFIAKEKLRAGDAYRDHDLVVCTALGKPVNHTNFRDRWKKEVLKADLPHIRFHDLRHTHATLLLKQGVHPKIVSERLGHANVNITLNTYSHILPGLQEEAARNLNDLLFHQTTFPNEKQSKF</sequence>
<dbReference type="GO" id="GO:0006310">
    <property type="term" value="P:DNA recombination"/>
    <property type="evidence" value="ECO:0007669"/>
    <property type="project" value="UniProtKB-KW"/>
</dbReference>
<dbReference type="Pfam" id="PF14659">
    <property type="entry name" value="Phage_int_SAM_3"/>
    <property type="match status" value="1"/>
</dbReference>
<dbReference type="InterPro" id="IPR011010">
    <property type="entry name" value="DNA_brk_join_enz"/>
</dbReference>
<dbReference type="InterPro" id="IPR002104">
    <property type="entry name" value="Integrase_catalytic"/>
</dbReference>
<dbReference type="Gene3D" id="1.10.150.130">
    <property type="match status" value="1"/>
</dbReference>
<comment type="caution">
    <text evidence="8">The sequence shown here is derived from an EMBL/GenBank/DDBJ whole genome shotgun (WGS) entry which is preliminary data.</text>
</comment>
<dbReference type="InterPro" id="IPR044068">
    <property type="entry name" value="CB"/>
</dbReference>
<keyword evidence="2" id="KW-0229">DNA integration</keyword>
<dbReference type="CDD" id="cd01189">
    <property type="entry name" value="INT_ICEBs1_C_like"/>
    <property type="match status" value="1"/>
</dbReference>
<evidence type="ECO:0000256" key="1">
    <source>
        <dbReference type="ARBA" id="ARBA00008857"/>
    </source>
</evidence>
<evidence type="ECO:0000256" key="4">
    <source>
        <dbReference type="ARBA" id="ARBA00023172"/>
    </source>
</evidence>
<name>A0AA41XEB2_9BACI</name>
<keyword evidence="9" id="KW-1185">Reference proteome</keyword>
<dbReference type="InterPro" id="IPR028259">
    <property type="entry name" value="AP2-like_int_N"/>
</dbReference>
<dbReference type="Proteomes" id="UP001156102">
    <property type="component" value="Unassembled WGS sequence"/>
</dbReference>
<reference evidence="8" key="1">
    <citation type="submission" date="2022-07" db="EMBL/GenBank/DDBJ databases">
        <authorList>
            <person name="Li W.-J."/>
            <person name="Deng Q.-Q."/>
        </authorList>
    </citation>
    <scope>NUCLEOTIDE SEQUENCE</scope>
    <source>
        <strain evidence="8">SYSU M60031</strain>
    </source>
</reference>
<dbReference type="RefSeq" id="WP_254760449.1">
    <property type="nucleotide sequence ID" value="NZ_JANCLT010000012.1"/>
</dbReference>
<evidence type="ECO:0000256" key="2">
    <source>
        <dbReference type="ARBA" id="ARBA00022908"/>
    </source>
</evidence>
<evidence type="ECO:0000256" key="5">
    <source>
        <dbReference type="PROSITE-ProRule" id="PRU01248"/>
    </source>
</evidence>
<dbReference type="InterPro" id="IPR050090">
    <property type="entry name" value="Tyrosine_recombinase_XerCD"/>
</dbReference>
<keyword evidence="3 5" id="KW-0238">DNA-binding</keyword>
<proteinExistence type="inferred from homology"/>
<dbReference type="AlphaFoldDB" id="A0AA41XEB2"/>
<feature type="domain" description="Tyr recombinase" evidence="6">
    <location>
        <begin position="167"/>
        <end position="362"/>
    </location>
</feature>
<dbReference type="Pfam" id="PF14657">
    <property type="entry name" value="Arm-DNA-bind_4"/>
    <property type="match status" value="1"/>
</dbReference>
<organism evidence="8 9">
    <name type="scientific">Ectobacillus ponti</name>
    <dbReference type="NCBI Taxonomy" id="2961894"/>
    <lineage>
        <taxon>Bacteria</taxon>
        <taxon>Bacillati</taxon>
        <taxon>Bacillota</taxon>
        <taxon>Bacilli</taxon>
        <taxon>Bacillales</taxon>
        <taxon>Bacillaceae</taxon>
        <taxon>Ectobacillus</taxon>
    </lineage>
</organism>